<dbReference type="EMBL" id="QRWT01000003">
    <property type="protein sequence ID" value="RGT55680.1"/>
    <property type="molecule type" value="Genomic_DNA"/>
</dbReference>
<evidence type="ECO:0000313" key="1">
    <source>
        <dbReference type="EMBL" id="RGT55680.1"/>
    </source>
</evidence>
<name>A0A3E4L133_9BACE</name>
<dbReference type="Proteomes" id="UP000284772">
    <property type="component" value="Unassembled WGS sequence"/>
</dbReference>
<protein>
    <submittedName>
        <fullName evidence="1">Uncharacterized protein</fullName>
    </submittedName>
</protein>
<dbReference type="AlphaFoldDB" id="A0A3E4L133"/>
<accession>A0A3E4L133</accession>
<organism evidence="1 2">
    <name type="scientific">Bacteroides intestinalis</name>
    <dbReference type="NCBI Taxonomy" id="329854"/>
    <lineage>
        <taxon>Bacteria</taxon>
        <taxon>Pseudomonadati</taxon>
        <taxon>Bacteroidota</taxon>
        <taxon>Bacteroidia</taxon>
        <taxon>Bacteroidales</taxon>
        <taxon>Bacteroidaceae</taxon>
        <taxon>Bacteroides</taxon>
    </lineage>
</organism>
<evidence type="ECO:0000313" key="2">
    <source>
        <dbReference type="Proteomes" id="UP000284772"/>
    </source>
</evidence>
<comment type="caution">
    <text evidence="1">The sequence shown here is derived from an EMBL/GenBank/DDBJ whole genome shotgun (WGS) entry which is preliminary data.</text>
</comment>
<gene>
    <name evidence="1" type="ORF">DWX27_04975</name>
</gene>
<proteinExistence type="predicted"/>
<dbReference type="RefSeq" id="WP_115503318.1">
    <property type="nucleotide sequence ID" value="NZ_CABMMK010000006.1"/>
</dbReference>
<dbReference type="PROSITE" id="PS51257">
    <property type="entry name" value="PROKAR_LIPOPROTEIN"/>
    <property type="match status" value="1"/>
</dbReference>
<reference evidence="1 2" key="1">
    <citation type="submission" date="2018-08" db="EMBL/GenBank/DDBJ databases">
        <title>A genome reference for cultivated species of the human gut microbiota.</title>
        <authorList>
            <person name="Zou Y."/>
            <person name="Xue W."/>
            <person name="Luo G."/>
        </authorList>
    </citation>
    <scope>NUCLEOTIDE SEQUENCE [LARGE SCALE GENOMIC DNA]</scope>
    <source>
        <strain evidence="1 2">AF19-10AC</strain>
    </source>
</reference>
<sequence length="138" mass="16050">MKSNLFFILLTVLALVVVSCKTSFESQVYDFQLIIDSNTYDENEIKELISESKMKTIVLKNDSVLEFRKRHGGLGSLITIEYTLVDNEIVIDSTDVTGRYIPELSGIHFLYSRDSLVNRQTNEKYYNQKFVKKTERKH</sequence>